<keyword evidence="5" id="KW-0249">Electron transport</keyword>
<keyword evidence="7" id="KW-0411">Iron-sulfur</keyword>
<keyword evidence="3" id="KW-0001">2Fe-2S</keyword>
<comment type="cofactor">
    <cofactor evidence="8">
        <name>[2Fe-2S] cluster</name>
        <dbReference type="ChEBI" id="CHEBI:190135"/>
    </cofactor>
</comment>
<dbReference type="CDD" id="cd00207">
    <property type="entry name" value="fer2"/>
    <property type="match status" value="1"/>
</dbReference>
<evidence type="ECO:0000256" key="5">
    <source>
        <dbReference type="ARBA" id="ARBA00022982"/>
    </source>
</evidence>
<evidence type="ECO:0000256" key="2">
    <source>
        <dbReference type="ARBA" id="ARBA00022448"/>
    </source>
</evidence>
<feature type="domain" description="2Fe-2S ferredoxin-type" evidence="9">
    <location>
        <begin position="12"/>
        <end position="100"/>
    </location>
</feature>
<dbReference type="EMBL" id="JACORU010000010">
    <property type="protein sequence ID" value="MBC5767398.1"/>
    <property type="molecule type" value="Genomic_DNA"/>
</dbReference>
<sequence length="100" mass="10829">MADDEVVGRGEFEVRIEPQGLVFRAASGQPVLVSAYAAGIVMPSSCRNGTCRACMRRLRAGTVTYRIEWPGLLAEEKDEGWILPCVAYPLSDLVLDGTGL</sequence>
<dbReference type="Proteomes" id="UP000596827">
    <property type="component" value="Unassembled WGS sequence"/>
</dbReference>
<dbReference type="RefSeq" id="WP_187083883.1">
    <property type="nucleotide sequence ID" value="NZ_JACORU010000010.1"/>
</dbReference>
<comment type="caution">
    <text evidence="10">The sequence shown here is derived from an EMBL/GenBank/DDBJ whole genome shotgun (WGS) entry which is preliminary data.</text>
</comment>
<comment type="similarity">
    <text evidence="1">Belongs to the 2Fe2S plant-type ferredoxin family.</text>
</comment>
<dbReference type="AlphaFoldDB" id="A0A923MDF2"/>
<evidence type="ECO:0000256" key="7">
    <source>
        <dbReference type="ARBA" id="ARBA00023014"/>
    </source>
</evidence>
<evidence type="ECO:0000256" key="4">
    <source>
        <dbReference type="ARBA" id="ARBA00022723"/>
    </source>
</evidence>
<evidence type="ECO:0000256" key="3">
    <source>
        <dbReference type="ARBA" id="ARBA00022714"/>
    </source>
</evidence>
<keyword evidence="11" id="KW-1185">Reference proteome</keyword>
<protein>
    <submittedName>
        <fullName evidence="10">2Fe-2S iron-sulfur cluster binding domain-containing protein</fullName>
    </submittedName>
</protein>
<dbReference type="InterPro" id="IPR036010">
    <property type="entry name" value="2Fe-2S_ferredoxin-like_sf"/>
</dbReference>
<dbReference type="PANTHER" id="PTHR43112:SF3">
    <property type="entry name" value="FERREDOXIN-2, CHLOROPLASTIC"/>
    <property type="match status" value="1"/>
</dbReference>
<dbReference type="Pfam" id="PF00111">
    <property type="entry name" value="Fer2"/>
    <property type="match status" value="1"/>
</dbReference>
<keyword evidence="6" id="KW-0408">Iron</keyword>
<dbReference type="GO" id="GO:0046872">
    <property type="term" value="F:metal ion binding"/>
    <property type="evidence" value="ECO:0007669"/>
    <property type="project" value="UniProtKB-KW"/>
</dbReference>
<gene>
    <name evidence="10" type="ORF">H8R02_23230</name>
</gene>
<keyword evidence="4" id="KW-0479">Metal-binding</keyword>
<dbReference type="InterPro" id="IPR012675">
    <property type="entry name" value="Beta-grasp_dom_sf"/>
</dbReference>
<evidence type="ECO:0000259" key="9">
    <source>
        <dbReference type="PROSITE" id="PS51085"/>
    </source>
</evidence>
<evidence type="ECO:0000313" key="10">
    <source>
        <dbReference type="EMBL" id="MBC5767398.1"/>
    </source>
</evidence>
<dbReference type="SUPFAM" id="SSF54292">
    <property type="entry name" value="2Fe-2S ferredoxin-like"/>
    <property type="match status" value="1"/>
</dbReference>
<evidence type="ECO:0000256" key="6">
    <source>
        <dbReference type="ARBA" id="ARBA00023004"/>
    </source>
</evidence>
<organism evidence="10 11">
    <name type="scientific">Ramlibacter albus</name>
    <dbReference type="NCBI Taxonomy" id="2079448"/>
    <lineage>
        <taxon>Bacteria</taxon>
        <taxon>Pseudomonadati</taxon>
        <taxon>Pseudomonadota</taxon>
        <taxon>Betaproteobacteria</taxon>
        <taxon>Burkholderiales</taxon>
        <taxon>Comamonadaceae</taxon>
        <taxon>Ramlibacter</taxon>
    </lineage>
</organism>
<evidence type="ECO:0000313" key="11">
    <source>
        <dbReference type="Proteomes" id="UP000596827"/>
    </source>
</evidence>
<keyword evidence="2" id="KW-0813">Transport</keyword>
<dbReference type="PANTHER" id="PTHR43112">
    <property type="entry name" value="FERREDOXIN"/>
    <property type="match status" value="1"/>
</dbReference>
<dbReference type="PROSITE" id="PS51085">
    <property type="entry name" value="2FE2S_FER_2"/>
    <property type="match status" value="1"/>
</dbReference>
<dbReference type="InterPro" id="IPR001041">
    <property type="entry name" value="2Fe-2S_ferredoxin-type"/>
</dbReference>
<evidence type="ECO:0000256" key="1">
    <source>
        <dbReference type="ARBA" id="ARBA00007874"/>
    </source>
</evidence>
<proteinExistence type="inferred from homology"/>
<reference evidence="10" key="1">
    <citation type="submission" date="2020-08" db="EMBL/GenBank/DDBJ databases">
        <title>Ramlibacter sp. GTP1 16S ribosomal RNA gene genome sequencing and assembly.</title>
        <authorList>
            <person name="Kang M."/>
        </authorList>
    </citation>
    <scope>NUCLEOTIDE SEQUENCE</scope>
    <source>
        <strain evidence="10">GTP1</strain>
    </source>
</reference>
<name>A0A923MDF2_9BURK</name>
<evidence type="ECO:0000256" key="8">
    <source>
        <dbReference type="ARBA" id="ARBA00034078"/>
    </source>
</evidence>
<dbReference type="GO" id="GO:0051537">
    <property type="term" value="F:2 iron, 2 sulfur cluster binding"/>
    <property type="evidence" value="ECO:0007669"/>
    <property type="project" value="UniProtKB-KW"/>
</dbReference>
<accession>A0A923MDF2</accession>
<dbReference type="Gene3D" id="3.10.20.30">
    <property type="match status" value="1"/>
</dbReference>